<organism evidence="6 7">
    <name type="scientific">Acidicapsa dinghuensis</name>
    <dbReference type="NCBI Taxonomy" id="2218256"/>
    <lineage>
        <taxon>Bacteria</taxon>
        <taxon>Pseudomonadati</taxon>
        <taxon>Acidobacteriota</taxon>
        <taxon>Terriglobia</taxon>
        <taxon>Terriglobales</taxon>
        <taxon>Acidobacteriaceae</taxon>
        <taxon>Acidicapsa</taxon>
    </lineage>
</organism>
<dbReference type="InterPro" id="IPR035919">
    <property type="entry name" value="EAL_sf"/>
</dbReference>
<protein>
    <submittedName>
        <fullName evidence="6">Bifunctional diguanylate cyclase/phosphodiesterase</fullName>
    </submittedName>
</protein>
<evidence type="ECO:0000313" key="7">
    <source>
        <dbReference type="Proteomes" id="UP001596091"/>
    </source>
</evidence>
<dbReference type="InterPro" id="IPR043128">
    <property type="entry name" value="Rev_trsase/Diguanyl_cyclase"/>
</dbReference>
<reference evidence="7" key="1">
    <citation type="journal article" date="2019" name="Int. J. Syst. Evol. Microbiol.">
        <title>The Global Catalogue of Microorganisms (GCM) 10K type strain sequencing project: providing services to taxonomists for standard genome sequencing and annotation.</title>
        <authorList>
            <consortium name="The Broad Institute Genomics Platform"/>
            <consortium name="The Broad Institute Genome Sequencing Center for Infectious Disease"/>
            <person name="Wu L."/>
            <person name="Ma J."/>
        </authorList>
    </citation>
    <scope>NUCLEOTIDE SEQUENCE [LARGE SCALE GENOMIC DNA]</scope>
    <source>
        <strain evidence="7">JCM 4087</strain>
    </source>
</reference>
<proteinExistence type="predicted"/>
<dbReference type="PROSITE" id="PS50113">
    <property type="entry name" value="PAC"/>
    <property type="match status" value="1"/>
</dbReference>
<dbReference type="InterPro" id="IPR001610">
    <property type="entry name" value="PAC"/>
</dbReference>
<dbReference type="InterPro" id="IPR013767">
    <property type="entry name" value="PAS_fold"/>
</dbReference>
<dbReference type="SMART" id="SM00086">
    <property type="entry name" value="PAC"/>
    <property type="match status" value="1"/>
</dbReference>
<feature type="domain" description="PAC" evidence="3">
    <location>
        <begin position="189"/>
        <end position="240"/>
    </location>
</feature>
<name>A0ABW1ED28_9BACT</name>
<dbReference type="Pfam" id="PF00990">
    <property type="entry name" value="GGDEF"/>
    <property type="match status" value="1"/>
</dbReference>
<evidence type="ECO:0000259" key="2">
    <source>
        <dbReference type="PROSITE" id="PS50112"/>
    </source>
</evidence>
<dbReference type="Pfam" id="PF00563">
    <property type="entry name" value="EAL"/>
    <property type="match status" value="1"/>
</dbReference>
<dbReference type="CDD" id="cd01949">
    <property type="entry name" value="GGDEF"/>
    <property type="match status" value="1"/>
</dbReference>
<feature type="domain" description="PAS" evidence="2">
    <location>
        <begin position="115"/>
        <end position="172"/>
    </location>
</feature>
<dbReference type="NCBIfam" id="TIGR00254">
    <property type="entry name" value="GGDEF"/>
    <property type="match status" value="1"/>
</dbReference>
<keyword evidence="1" id="KW-0812">Transmembrane</keyword>
<accession>A0ABW1ED28</accession>
<feature type="domain" description="GGDEF" evidence="5">
    <location>
        <begin position="271"/>
        <end position="415"/>
    </location>
</feature>
<dbReference type="Gene3D" id="3.30.70.270">
    <property type="match status" value="1"/>
</dbReference>
<comment type="caution">
    <text evidence="6">The sequence shown here is derived from an EMBL/GenBank/DDBJ whole genome shotgun (WGS) entry which is preliminary data.</text>
</comment>
<dbReference type="Gene3D" id="3.30.450.20">
    <property type="entry name" value="PAS domain"/>
    <property type="match status" value="1"/>
</dbReference>
<dbReference type="SUPFAM" id="SSF55073">
    <property type="entry name" value="Nucleotide cyclase"/>
    <property type="match status" value="1"/>
</dbReference>
<dbReference type="InterPro" id="IPR052155">
    <property type="entry name" value="Biofilm_reg_signaling"/>
</dbReference>
<dbReference type="InterPro" id="IPR001633">
    <property type="entry name" value="EAL_dom"/>
</dbReference>
<dbReference type="InterPro" id="IPR035965">
    <property type="entry name" value="PAS-like_dom_sf"/>
</dbReference>
<keyword evidence="7" id="KW-1185">Reference proteome</keyword>
<evidence type="ECO:0000259" key="5">
    <source>
        <dbReference type="PROSITE" id="PS50887"/>
    </source>
</evidence>
<dbReference type="Pfam" id="PF00989">
    <property type="entry name" value="PAS"/>
    <property type="match status" value="1"/>
</dbReference>
<dbReference type="CDD" id="cd01948">
    <property type="entry name" value="EAL"/>
    <property type="match status" value="1"/>
</dbReference>
<dbReference type="NCBIfam" id="TIGR00229">
    <property type="entry name" value="sensory_box"/>
    <property type="match status" value="1"/>
</dbReference>
<dbReference type="SMART" id="SM00091">
    <property type="entry name" value="PAS"/>
    <property type="match status" value="1"/>
</dbReference>
<dbReference type="PANTHER" id="PTHR44757:SF2">
    <property type="entry name" value="BIOFILM ARCHITECTURE MAINTENANCE PROTEIN MBAA"/>
    <property type="match status" value="1"/>
</dbReference>
<feature type="domain" description="EAL" evidence="4">
    <location>
        <begin position="424"/>
        <end position="677"/>
    </location>
</feature>
<dbReference type="PROSITE" id="PS50112">
    <property type="entry name" value="PAS"/>
    <property type="match status" value="1"/>
</dbReference>
<dbReference type="CDD" id="cd00130">
    <property type="entry name" value="PAS"/>
    <property type="match status" value="1"/>
</dbReference>
<dbReference type="SMART" id="SM00267">
    <property type="entry name" value="GGDEF"/>
    <property type="match status" value="1"/>
</dbReference>
<dbReference type="InterPro" id="IPR000014">
    <property type="entry name" value="PAS"/>
</dbReference>
<sequence>MRFRSNWSSYQSLRERMLIAAGSHGVAGVHEVDSELGRKEFDAAEQTLDQAREAFHLEQSNNLQEISRSIQRFLTGAFAVLWLKIAVLVLLIWIDWKRRHALKQLEETSGDLKASEERFRRTYEAAGVGMGIFTIDGTVLSVNEKAAQILGYEKEELIGTKVSRIMAPEHVEDHLQKLATTPMTEEGGYRAERRVLRKDGREVWVRNTVTLLREEGLEPYYFATSEEITEQHKANERLAYLANYDPVTNLANRRYFEEQLTSALTNRRRGECVALLYLEIDGFDFLKGTFGRSVADELLGAVGKCLYGFRKDGEVIGRVDDHAFALMMVAASYDEATMQRARELQDAIRNVNYDESNTAPLSASVGIAFSDEAISTLTGVNGDKESITESLLKFARAAMLEARSRGGDSICVADPHLRDRAAQRHQIESALLRGIRENEFRVVFQPQFHISDGRLVRFEALCRWNSGELGMVPPDRFIPIAEQTGLIAEIGRRVLISALQEAKSWLQNGRRIGLAVNISPMQFMRPDFPQSVAEALAEAGFAPELLELEITEGIFIRDLNLAIARIRELQRLGLSIALDDFGTGYSSLSYLQRMPIDAVKLDRSFVSDLSIDSATVSMVQSVLAMARALKLRVVTEGVETTEQLSILRELGCDEAQGYLLGRPESAEMALQRVLNSPSETTKPEAQLQRTF</sequence>
<feature type="transmembrane region" description="Helical" evidence="1">
    <location>
        <begin position="73"/>
        <end position="94"/>
    </location>
</feature>
<dbReference type="InterPro" id="IPR000160">
    <property type="entry name" value="GGDEF_dom"/>
</dbReference>
<dbReference type="SMART" id="SM00052">
    <property type="entry name" value="EAL"/>
    <property type="match status" value="1"/>
</dbReference>
<dbReference type="InterPro" id="IPR029787">
    <property type="entry name" value="Nucleotide_cyclase"/>
</dbReference>
<dbReference type="PROSITE" id="PS50887">
    <property type="entry name" value="GGDEF"/>
    <property type="match status" value="1"/>
</dbReference>
<dbReference type="Gene3D" id="3.20.20.450">
    <property type="entry name" value="EAL domain"/>
    <property type="match status" value="1"/>
</dbReference>
<dbReference type="RefSeq" id="WP_263334255.1">
    <property type="nucleotide sequence ID" value="NZ_JAGSYH010000002.1"/>
</dbReference>
<dbReference type="PROSITE" id="PS50883">
    <property type="entry name" value="EAL"/>
    <property type="match status" value="1"/>
</dbReference>
<evidence type="ECO:0000256" key="1">
    <source>
        <dbReference type="SAM" id="Phobius"/>
    </source>
</evidence>
<keyword evidence="1" id="KW-0472">Membrane</keyword>
<keyword evidence="1" id="KW-1133">Transmembrane helix</keyword>
<dbReference type="Proteomes" id="UP001596091">
    <property type="component" value="Unassembled WGS sequence"/>
</dbReference>
<dbReference type="PANTHER" id="PTHR44757">
    <property type="entry name" value="DIGUANYLATE CYCLASE DGCP"/>
    <property type="match status" value="1"/>
</dbReference>
<gene>
    <name evidence="6" type="ORF">ACFPT7_02605</name>
</gene>
<evidence type="ECO:0000313" key="6">
    <source>
        <dbReference type="EMBL" id="MFC5861177.1"/>
    </source>
</evidence>
<dbReference type="SUPFAM" id="SSF141868">
    <property type="entry name" value="EAL domain-like"/>
    <property type="match status" value="1"/>
</dbReference>
<dbReference type="SUPFAM" id="SSF55785">
    <property type="entry name" value="PYP-like sensor domain (PAS domain)"/>
    <property type="match status" value="1"/>
</dbReference>
<evidence type="ECO:0000259" key="4">
    <source>
        <dbReference type="PROSITE" id="PS50883"/>
    </source>
</evidence>
<dbReference type="EMBL" id="JBHSPH010000001">
    <property type="protein sequence ID" value="MFC5861177.1"/>
    <property type="molecule type" value="Genomic_DNA"/>
</dbReference>
<evidence type="ECO:0000259" key="3">
    <source>
        <dbReference type="PROSITE" id="PS50113"/>
    </source>
</evidence>
<dbReference type="InterPro" id="IPR000700">
    <property type="entry name" value="PAS-assoc_C"/>
</dbReference>